<dbReference type="EMBL" id="FQXI01000005">
    <property type="protein sequence ID" value="SHH24945.1"/>
    <property type="molecule type" value="Genomic_DNA"/>
</dbReference>
<dbReference type="InterPro" id="IPR051922">
    <property type="entry name" value="Bact_Sporulation_Assoc"/>
</dbReference>
<dbReference type="RefSeq" id="WP_073184134.1">
    <property type="nucleotide sequence ID" value="NZ_FQXI01000005.1"/>
</dbReference>
<dbReference type="STRING" id="1120995.SAMN02745245_00885"/>
<feature type="signal peptide" evidence="1">
    <location>
        <begin position="1"/>
        <end position="22"/>
    </location>
</feature>
<dbReference type="GO" id="GO:0030288">
    <property type="term" value="C:outer membrane-bounded periplasmic space"/>
    <property type="evidence" value="ECO:0007669"/>
    <property type="project" value="TreeGrafter"/>
</dbReference>
<dbReference type="OrthoDB" id="9794671at2"/>
<organism evidence="3 4">
    <name type="scientific">Anaerosphaera aminiphila DSM 21120</name>
    <dbReference type="NCBI Taxonomy" id="1120995"/>
    <lineage>
        <taxon>Bacteria</taxon>
        <taxon>Bacillati</taxon>
        <taxon>Bacillota</taxon>
        <taxon>Tissierellia</taxon>
        <taxon>Tissierellales</taxon>
        <taxon>Peptoniphilaceae</taxon>
        <taxon>Anaerosphaera</taxon>
    </lineage>
</organism>
<dbReference type="Proteomes" id="UP000184032">
    <property type="component" value="Unassembled WGS sequence"/>
</dbReference>
<keyword evidence="4" id="KW-1185">Reference proteome</keyword>
<dbReference type="PANTHER" id="PTHR30032:SF4">
    <property type="entry name" value="AMIDASE ENHANCER"/>
    <property type="match status" value="1"/>
</dbReference>
<reference evidence="3 4" key="1">
    <citation type="submission" date="2016-11" db="EMBL/GenBank/DDBJ databases">
        <authorList>
            <person name="Jaros S."/>
            <person name="Januszkiewicz K."/>
            <person name="Wedrychowicz H."/>
        </authorList>
    </citation>
    <scope>NUCLEOTIDE SEQUENCE [LARGE SCALE GENOMIC DNA]</scope>
    <source>
        <strain evidence="3 4">DSM 21120</strain>
    </source>
</reference>
<evidence type="ECO:0000313" key="4">
    <source>
        <dbReference type="Proteomes" id="UP000184032"/>
    </source>
</evidence>
<sequence length="377" mass="41500">MKKISMLVLLLVIFLFPTNNYAQEETYLDVKIGKTYSENEVLTITSSENLYLVDADYNKVLDLNTKSVTATLKDNKIEVKSDSQTYSTDFPQDGSMLIGTDGFLKVKNEYRGYISFRVIENKLYVINSVELESYLKGVVPRELSPSYPIEALKAQAICSRGFALNNINKYSKLGYNLDDTTNCQAYEGKTIESENSNKAVDETKGIYATYDGKVANTIYGASSGGTTANANEVWMGDSISYLKAIEDPYSSNYTWECEFGSDEINKALKASGKDVGDFLNFNIAEVDSSGRVKNIDIIGTDKTETVTGSQFRNIFGNMKLKSTLFTISATEKGIVFNGKGFGHGVGMSQLGAVEMAKTGKSANEIIGFYFPGVILNK</sequence>
<proteinExistence type="predicted"/>
<protein>
    <submittedName>
        <fullName evidence="3">Stage II sporulation protein D</fullName>
    </submittedName>
</protein>
<dbReference type="InterPro" id="IPR013486">
    <property type="entry name" value="SpoIID/LytB"/>
</dbReference>
<dbReference type="NCBIfam" id="TIGR02669">
    <property type="entry name" value="SpoIID_LytB"/>
    <property type="match status" value="1"/>
</dbReference>
<dbReference type="PANTHER" id="PTHR30032">
    <property type="entry name" value="N-ACETYLMURAMOYL-L-ALANINE AMIDASE-RELATED"/>
    <property type="match status" value="1"/>
</dbReference>
<evidence type="ECO:0000256" key="1">
    <source>
        <dbReference type="SAM" id="SignalP"/>
    </source>
</evidence>
<feature type="domain" description="Sporulation stage II protein D amidase enhancer LytB N-terminal" evidence="2">
    <location>
        <begin position="121"/>
        <end position="210"/>
    </location>
</feature>
<feature type="chain" id="PRO_5013382209" evidence="1">
    <location>
        <begin position="23"/>
        <end position="377"/>
    </location>
</feature>
<keyword evidence="1" id="KW-0732">Signal</keyword>
<dbReference type="AlphaFoldDB" id="A0A1M5RF31"/>
<dbReference type="GO" id="GO:0030435">
    <property type="term" value="P:sporulation resulting in formation of a cellular spore"/>
    <property type="evidence" value="ECO:0007669"/>
    <property type="project" value="InterPro"/>
</dbReference>
<dbReference type="InterPro" id="IPR013693">
    <property type="entry name" value="SpoIID/LytB_N"/>
</dbReference>
<evidence type="ECO:0000259" key="2">
    <source>
        <dbReference type="Pfam" id="PF08486"/>
    </source>
</evidence>
<gene>
    <name evidence="3" type="ORF">SAMN02745245_00885</name>
</gene>
<accession>A0A1M5RF31</accession>
<dbReference type="Pfam" id="PF08486">
    <property type="entry name" value="SpoIID"/>
    <property type="match status" value="1"/>
</dbReference>
<name>A0A1M5RF31_9FIRM</name>
<evidence type="ECO:0000313" key="3">
    <source>
        <dbReference type="EMBL" id="SHH24945.1"/>
    </source>
</evidence>